<dbReference type="Proteomes" id="UP000239757">
    <property type="component" value="Unassembled WGS sequence"/>
</dbReference>
<dbReference type="AlphaFoldDB" id="A0A2P5XQ57"/>
<evidence type="ECO:0000313" key="1">
    <source>
        <dbReference type="EMBL" id="PPS05477.1"/>
    </source>
</evidence>
<organism evidence="1 2">
    <name type="scientific">Gossypium barbadense</name>
    <name type="common">Sea Island cotton</name>
    <name type="synonym">Hibiscus barbadensis</name>
    <dbReference type="NCBI Taxonomy" id="3634"/>
    <lineage>
        <taxon>Eukaryota</taxon>
        <taxon>Viridiplantae</taxon>
        <taxon>Streptophyta</taxon>
        <taxon>Embryophyta</taxon>
        <taxon>Tracheophyta</taxon>
        <taxon>Spermatophyta</taxon>
        <taxon>Magnoliopsida</taxon>
        <taxon>eudicotyledons</taxon>
        <taxon>Gunneridae</taxon>
        <taxon>Pentapetalae</taxon>
        <taxon>rosids</taxon>
        <taxon>malvids</taxon>
        <taxon>Malvales</taxon>
        <taxon>Malvaceae</taxon>
        <taxon>Malvoideae</taxon>
        <taxon>Gossypium</taxon>
    </lineage>
</organism>
<proteinExistence type="predicted"/>
<protein>
    <submittedName>
        <fullName evidence="1">Uncharacterized protein</fullName>
    </submittedName>
</protein>
<reference evidence="1 2" key="1">
    <citation type="submission" date="2015-01" db="EMBL/GenBank/DDBJ databases">
        <title>Genome of allotetraploid Gossypium barbadense reveals genomic plasticity and fiber elongation in cotton evolution.</title>
        <authorList>
            <person name="Chen X."/>
            <person name="Liu X."/>
            <person name="Zhao B."/>
            <person name="Zheng H."/>
            <person name="Hu Y."/>
            <person name="Lu G."/>
            <person name="Yang C."/>
            <person name="Chen J."/>
            <person name="Shan C."/>
            <person name="Zhang L."/>
            <person name="Zhou Y."/>
            <person name="Wang L."/>
            <person name="Guo W."/>
            <person name="Bai Y."/>
            <person name="Ruan J."/>
            <person name="Shangguan X."/>
            <person name="Mao Y."/>
            <person name="Jiang J."/>
            <person name="Zhu Y."/>
            <person name="Lei J."/>
            <person name="Kang H."/>
            <person name="Chen S."/>
            <person name="He X."/>
            <person name="Wang R."/>
            <person name="Wang Y."/>
            <person name="Chen J."/>
            <person name="Wang L."/>
            <person name="Yu S."/>
            <person name="Wang B."/>
            <person name="Wei J."/>
            <person name="Song S."/>
            <person name="Lu X."/>
            <person name="Gao Z."/>
            <person name="Gu W."/>
            <person name="Deng X."/>
            <person name="Ma D."/>
            <person name="Wang S."/>
            <person name="Liang W."/>
            <person name="Fang L."/>
            <person name="Cai C."/>
            <person name="Zhu X."/>
            <person name="Zhou B."/>
            <person name="Zhang Y."/>
            <person name="Chen Z."/>
            <person name="Xu S."/>
            <person name="Zhu R."/>
            <person name="Wang S."/>
            <person name="Zhang T."/>
            <person name="Zhao G."/>
        </authorList>
    </citation>
    <scope>NUCLEOTIDE SEQUENCE [LARGE SCALE GENOMIC DNA]</scope>
    <source>
        <strain evidence="2">cv. Xinhai21</strain>
        <tissue evidence="1">Leaf</tissue>
    </source>
</reference>
<dbReference type="EMBL" id="KZ664452">
    <property type="protein sequence ID" value="PPS05477.1"/>
    <property type="molecule type" value="Genomic_DNA"/>
</dbReference>
<sequence length="191" mass="21011">MYDRDTRCNDYSMSTVGIGASASEVKPEVKQLNAPAKSGPLRKEMCENRLVRAFAGFPKLSGLNAWSHPDGYPFQNDRTKFQSFSRCRVRCAPREGAALCPQCESGVIRDACPRASRAVATSEGVRPYADGTGARSPSGLGQRVRLKCKNKFLVWSPLEITSTQVWARREHLSSPVSLDVEVGYYGVYGAK</sequence>
<evidence type="ECO:0000313" key="2">
    <source>
        <dbReference type="Proteomes" id="UP000239757"/>
    </source>
</evidence>
<accession>A0A2P5XQ57</accession>
<gene>
    <name evidence="1" type="ORF">GOBAR_AA15180</name>
</gene>
<name>A0A2P5XQ57_GOSBA</name>